<evidence type="ECO:0000313" key="3">
    <source>
        <dbReference type="Proteomes" id="UP001268256"/>
    </source>
</evidence>
<protein>
    <submittedName>
        <fullName evidence="2">DUF5615 family PIN-like protein</fullName>
    </submittedName>
</protein>
<dbReference type="EMBL" id="JAVMIP010000006">
    <property type="protein sequence ID" value="MDS3860807.1"/>
    <property type="molecule type" value="Genomic_DNA"/>
</dbReference>
<dbReference type="InterPro" id="IPR041049">
    <property type="entry name" value="DUF5615"/>
</dbReference>
<proteinExistence type="predicted"/>
<gene>
    <name evidence="2" type="ORF">RIF25_08270</name>
</gene>
<name>A0AAE4FT31_9CYAN</name>
<evidence type="ECO:0000259" key="1">
    <source>
        <dbReference type="Pfam" id="PF18480"/>
    </source>
</evidence>
<dbReference type="AlphaFoldDB" id="A0AAE4FT31"/>
<evidence type="ECO:0000313" key="2">
    <source>
        <dbReference type="EMBL" id="MDS3860807.1"/>
    </source>
</evidence>
<dbReference type="Proteomes" id="UP001268256">
    <property type="component" value="Unassembled WGS sequence"/>
</dbReference>
<reference evidence="3" key="1">
    <citation type="submission" date="2023-07" db="EMBL/GenBank/DDBJ databases">
        <authorList>
            <person name="Luz R."/>
            <person name="Cordeiro R."/>
            <person name="Fonseca A."/>
            <person name="Goncalves V."/>
        </authorList>
    </citation>
    <scope>NUCLEOTIDE SEQUENCE [LARGE SCALE GENOMIC DNA]</scope>
    <source>
        <strain evidence="3">BACA0444</strain>
    </source>
</reference>
<feature type="domain" description="DUF5615" evidence="1">
    <location>
        <begin position="1"/>
        <end position="111"/>
    </location>
</feature>
<dbReference type="RefSeq" id="WP_322878070.1">
    <property type="nucleotide sequence ID" value="NZ_JAVMIP010000006.1"/>
</dbReference>
<dbReference type="Pfam" id="PF18480">
    <property type="entry name" value="DUF5615"/>
    <property type="match status" value="1"/>
</dbReference>
<comment type="caution">
    <text evidence="2">The sequence shown here is derived from an EMBL/GenBank/DDBJ whole genome shotgun (WGS) entry which is preliminary data.</text>
</comment>
<sequence>MKFLVYNCISWIVRDQLCGHGYDAVHVRYYGLQEAEDIDIFRLASQERRIIISADTDFGTLLADTRAVSPSVILFRGHTERKPAAIAQKLLDIFNDVSIQEALKTGAIIIIMNSKIRIKSLPIKVIRPN</sequence>
<keyword evidence="3" id="KW-1185">Reference proteome</keyword>
<organism evidence="2 3">
    <name type="scientific">Pseudocalidococcus azoricus BACA0444</name>
    <dbReference type="NCBI Taxonomy" id="2918990"/>
    <lineage>
        <taxon>Bacteria</taxon>
        <taxon>Bacillati</taxon>
        <taxon>Cyanobacteriota</taxon>
        <taxon>Cyanophyceae</taxon>
        <taxon>Acaryochloridales</taxon>
        <taxon>Thermosynechococcaceae</taxon>
        <taxon>Pseudocalidococcus</taxon>
        <taxon>Pseudocalidococcus azoricus</taxon>
    </lineage>
</organism>
<accession>A0AAE4FT31</accession>